<keyword evidence="2" id="KW-0489">Methyltransferase</keyword>
<dbReference type="GO" id="GO:0008757">
    <property type="term" value="F:S-adenosylmethionine-dependent methyltransferase activity"/>
    <property type="evidence" value="ECO:0007669"/>
    <property type="project" value="InterPro"/>
</dbReference>
<dbReference type="InterPro" id="IPR013216">
    <property type="entry name" value="Methyltransf_11"/>
</dbReference>
<dbReference type="AlphaFoldDB" id="A0A2X0QWJ6"/>
<dbReference type="EMBL" id="LS423452">
    <property type="protein sequence ID" value="SPS06519.1"/>
    <property type="molecule type" value="Genomic_DNA"/>
</dbReference>
<gene>
    <name evidence="2" type="ORF">NITFAB_2112</name>
</gene>
<dbReference type="Pfam" id="PF08241">
    <property type="entry name" value="Methyltransf_11"/>
    <property type="match status" value="1"/>
</dbReference>
<feature type="domain" description="Methyltransferase type 11" evidence="1">
    <location>
        <begin position="68"/>
        <end position="117"/>
    </location>
</feature>
<accession>A0A2X0QWJ6</accession>
<sequence>MSTMNTLSEWFSTPPGKYLLECEQALFDHSVADIFGYNAIQFGLAEYDFLRTSRMPLRATAGDETGVQVRLDAEELPFGCCSLDLVILPHVLEFHPHPHQILREVVRVLRPEGNVIISGFNPHSLWGARRALGAQMNYPWCGNFIALPRLKDWLALLGLNVITGRFACYAPPLSNPNWLNRFHFMEPAGDRWWAVWGGVYFLQAIKHVSGMHLIKPRWNEGLVGKLIPATPKLNREISQCTAQNPEGRTIHNE</sequence>
<dbReference type="SUPFAM" id="SSF53335">
    <property type="entry name" value="S-adenosyl-L-methionine-dependent methyltransferases"/>
    <property type="match status" value="1"/>
</dbReference>
<name>A0A2X0QWJ6_9PROT</name>
<evidence type="ECO:0000313" key="2">
    <source>
        <dbReference type="EMBL" id="SPS06519.1"/>
    </source>
</evidence>
<dbReference type="Gene3D" id="3.40.50.150">
    <property type="entry name" value="Vaccinia Virus protein VP39"/>
    <property type="match status" value="1"/>
</dbReference>
<protein>
    <submittedName>
        <fullName evidence="2">Methyltransferase type 11</fullName>
    </submittedName>
</protein>
<evidence type="ECO:0000259" key="1">
    <source>
        <dbReference type="Pfam" id="PF08241"/>
    </source>
</evidence>
<organism evidence="2">
    <name type="scientific">Candidatus Nitrotoga fabula</name>
    <dbReference type="NCBI Taxonomy" id="2182327"/>
    <lineage>
        <taxon>Bacteria</taxon>
        <taxon>Pseudomonadati</taxon>
        <taxon>Pseudomonadota</taxon>
        <taxon>Betaproteobacteria</taxon>
        <taxon>Nitrosomonadales</taxon>
        <taxon>Gallionellaceae</taxon>
        <taxon>Candidatus Nitrotoga</taxon>
    </lineage>
</organism>
<dbReference type="GO" id="GO:0032259">
    <property type="term" value="P:methylation"/>
    <property type="evidence" value="ECO:0007669"/>
    <property type="project" value="UniProtKB-KW"/>
</dbReference>
<proteinExistence type="predicted"/>
<dbReference type="InterPro" id="IPR029063">
    <property type="entry name" value="SAM-dependent_MTases_sf"/>
</dbReference>
<reference evidence="2" key="1">
    <citation type="submission" date="2018-05" db="EMBL/GenBank/DDBJ databases">
        <authorList>
            <person name="Lanie J.A."/>
            <person name="Ng W.-L."/>
            <person name="Kazmierczak K.M."/>
            <person name="Andrzejewski T.M."/>
            <person name="Davidsen T.M."/>
            <person name="Wayne K.J."/>
            <person name="Tettelin H."/>
            <person name="Glass J.I."/>
            <person name="Rusch D."/>
            <person name="Podicherti R."/>
            <person name="Tsui H.-C.T."/>
            <person name="Winkler M.E."/>
        </authorList>
    </citation>
    <scope>NUCLEOTIDE SEQUENCE</scope>
    <source>
        <strain evidence="2">KNB</strain>
    </source>
</reference>
<keyword evidence="2" id="KW-0808">Transferase</keyword>